<dbReference type="RefSeq" id="WP_093615114.1">
    <property type="nucleotide sequence ID" value="NZ_BOMT01000023.1"/>
</dbReference>
<dbReference type="Gene3D" id="1.25.40.10">
    <property type="entry name" value="Tetratricopeptide repeat domain"/>
    <property type="match status" value="1"/>
</dbReference>
<dbReference type="EMBL" id="FONV01000006">
    <property type="protein sequence ID" value="SFF12003.1"/>
    <property type="molecule type" value="Genomic_DNA"/>
</dbReference>
<reference evidence="1 2" key="1">
    <citation type="submission" date="2016-10" db="EMBL/GenBank/DDBJ databases">
        <authorList>
            <person name="de Groot N.N."/>
        </authorList>
    </citation>
    <scope>NUCLEOTIDE SEQUENCE [LARGE SCALE GENOMIC DNA]</scope>
    <source>
        <strain evidence="1 2">DSM 43019</strain>
    </source>
</reference>
<dbReference type="Pfam" id="PF13424">
    <property type="entry name" value="TPR_12"/>
    <property type="match status" value="1"/>
</dbReference>
<sequence>MSVDGRLGEVGAAYERAVFGGDISRLAAAERGLDVVEADVALARGRILHARYLAARAAGSSPAEDPAELPLFERAAELYRRAGDVRGEGAALFWTGCLHQVIRRDDDVAVPYLERSQRLAAETGDQAVEAEALRHLGIAAHAAGRLDDARSRLEESARLWREAGTPEGVAANMVGLAYIAAAQGRVTDAMAILDEAYAIAAPREAYAIAAPREAYAVVDQIEQARAGIRA</sequence>
<dbReference type="AlphaFoldDB" id="A0A1I2G4G1"/>
<gene>
    <name evidence="1" type="ORF">SAMN05421541_106182</name>
</gene>
<evidence type="ECO:0000313" key="1">
    <source>
        <dbReference type="EMBL" id="SFF12003.1"/>
    </source>
</evidence>
<proteinExistence type="predicted"/>
<dbReference type="STRING" id="35752.SAMN05421541_106182"/>
<keyword evidence="2" id="KW-1185">Reference proteome</keyword>
<accession>A0A1I2G4G1</accession>
<evidence type="ECO:0000313" key="2">
    <source>
        <dbReference type="Proteomes" id="UP000199645"/>
    </source>
</evidence>
<dbReference type="InterPro" id="IPR011990">
    <property type="entry name" value="TPR-like_helical_dom_sf"/>
</dbReference>
<dbReference type="Proteomes" id="UP000199645">
    <property type="component" value="Unassembled WGS sequence"/>
</dbReference>
<protein>
    <submittedName>
        <fullName evidence="1">Tetratricopeptide repeat-containing protein</fullName>
    </submittedName>
</protein>
<dbReference type="OrthoDB" id="3373592at2"/>
<name>A0A1I2G4G1_9ACTN</name>
<dbReference type="SUPFAM" id="SSF48452">
    <property type="entry name" value="TPR-like"/>
    <property type="match status" value="1"/>
</dbReference>
<organism evidence="1 2">
    <name type="scientific">Actinoplanes philippinensis</name>
    <dbReference type="NCBI Taxonomy" id="35752"/>
    <lineage>
        <taxon>Bacteria</taxon>
        <taxon>Bacillati</taxon>
        <taxon>Actinomycetota</taxon>
        <taxon>Actinomycetes</taxon>
        <taxon>Micromonosporales</taxon>
        <taxon>Micromonosporaceae</taxon>
        <taxon>Actinoplanes</taxon>
    </lineage>
</organism>